<organism evidence="2 3">
    <name type="scientific">Pseudomicrostroma glucosiphilum</name>
    <dbReference type="NCBI Taxonomy" id="1684307"/>
    <lineage>
        <taxon>Eukaryota</taxon>
        <taxon>Fungi</taxon>
        <taxon>Dikarya</taxon>
        <taxon>Basidiomycota</taxon>
        <taxon>Ustilaginomycotina</taxon>
        <taxon>Exobasidiomycetes</taxon>
        <taxon>Microstromatales</taxon>
        <taxon>Microstromatales incertae sedis</taxon>
        <taxon>Pseudomicrostroma</taxon>
    </lineage>
</organism>
<protein>
    <submittedName>
        <fullName evidence="2">Uncharacterized protein</fullName>
    </submittedName>
</protein>
<gene>
    <name evidence="2" type="ORF">BCV69DRAFT_44253</name>
</gene>
<proteinExistence type="predicted"/>
<evidence type="ECO:0000256" key="1">
    <source>
        <dbReference type="SAM" id="MobiDB-lite"/>
    </source>
</evidence>
<dbReference type="RefSeq" id="XP_025346248.1">
    <property type="nucleotide sequence ID" value="XM_025495282.1"/>
</dbReference>
<dbReference type="GeneID" id="37017016"/>
<evidence type="ECO:0000313" key="2">
    <source>
        <dbReference type="EMBL" id="PWN19088.1"/>
    </source>
</evidence>
<feature type="region of interest" description="Disordered" evidence="1">
    <location>
        <begin position="48"/>
        <end position="75"/>
    </location>
</feature>
<evidence type="ECO:0000313" key="3">
    <source>
        <dbReference type="Proteomes" id="UP000245942"/>
    </source>
</evidence>
<keyword evidence="3" id="KW-1185">Reference proteome</keyword>
<dbReference type="AlphaFoldDB" id="A0A316U2M5"/>
<accession>A0A316U2M5</accession>
<dbReference type="Proteomes" id="UP000245942">
    <property type="component" value="Unassembled WGS sequence"/>
</dbReference>
<name>A0A316U2M5_9BASI</name>
<dbReference type="EMBL" id="KZ819332">
    <property type="protein sequence ID" value="PWN19088.1"/>
    <property type="molecule type" value="Genomic_DNA"/>
</dbReference>
<feature type="region of interest" description="Disordered" evidence="1">
    <location>
        <begin position="1"/>
        <end position="22"/>
    </location>
</feature>
<reference evidence="2 3" key="1">
    <citation type="journal article" date="2018" name="Mol. Biol. Evol.">
        <title>Broad Genomic Sampling Reveals a Smut Pathogenic Ancestry of the Fungal Clade Ustilaginomycotina.</title>
        <authorList>
            <person name="Kijpornyongpan T."/>
            <person name="Mondo S.J."/>
            <person name="Barry K."/>
            <person name="Sandor L."/>
            <person name="Lee J."/>
            <person name="Lipzen A."/>
            <person name="Pangilinan J."/>
            <person name="LaButti K."/>
            <person name="Hainaut M."/>
            <person name="Henrissat B."/>
            <person name="Grigoriev I.V."/>
            <person name="Spatafora J.W."/>
            <person name="Aime M.C."/>
        </authorList>
    </citation>
    <scope>NUCLEOTIDE SEQUENCE [LARGE SCALE GENOMIC DNA]</scope>
    <source>
        <strain evidence="2 3">MCA 4718</strain>
    </source>
</reference>
<sequence length="170" mass="18401">MAATTSTGTSLTAKPDEQVFDPPAPNLYNSCRCLRMLLQDKALIAPKEHGSLAGSSPSNKSGLEGDDRNGIPASLRVPDRLFRAQSYDDLERQGTAVVPGAHRGFGRQDVPEYHGARARDVQGATVYLVRRGSSSLTNVVHQPIIGTTLPARFSGRPRHHVVCDRRAEDS</sequence>
<feature type="compositionally biased region" description="Low complexity" evidence="1">
    <location>
        <begin position="1"/>
        <end position="13"/>
    </location>
</feature>